<dbReference type="Pfam" id="PF04214">
    <property type="entry name" value="DUF411"/>
    <property type="match status" value="1"/>
</dbReference>
<dbReference type="Proteomes" id="UP000221168">
    <property type="component" value="Unassembled WGS sequence"/>
</dbReference>
<dbReference type="Gene3D" id="3.40.30.10">
    <property type="entry name" value="Glutaredoxin"/>
    <property type="match status" value="1"/>
</dbReference>
<evidence type="ECO:0000313" key="3">
    <source>
        <dbReference type="Proteomes" id="UP000221168"/>
    </source>
</evidence>
<feature type="chain" id="PRO_5013679530" evidence="1">
    <location>
        <begin position="29"/>
        <end position="163"/>
    </location>
</feature>
<dbReference type="OrthoDB" id="14727at2"/>
<organism evidence="2 3">
    <name type="scientific">Zhengella mangrovi</name>
    <dbReference type="NCBI Taxonomy" id="1982044"/>
    <lineage>
        <taxon>Bacteria</taxon>
        <taxon>Pseudomonadati</taxon>
        <taxon>Pseudomonadota</taxon>
        <taxon>Alphaproteobacteria</taxon>
        <taxon>Hyphomicrobiales</taxon>
        <taxon>Notoacmeibacteraceae</taxon>
        <taxon>Zhengella</taxon>
    </lineage>
</organism>
<gene>
    <name evidence="2" type="ORF">CSC94_22780</name>
</gene>
<sequence>MTRNMFIPAVALALGLLAGAGTTATSHAAPAAKATTVTVYKTPWCGCCKVWTDAMEEAGYKVDIHDMEDLSAVKKQAGVGENLEACHTAVIGGDRKYVLEGHVPLEAVRKLMSEMPDVRGIAVPGMPSGSLGMGYDPQARYTVYSFTGSAGETPATFMETGAE</sequence>
<evidence type="ECO:0000256" key="1">
    <source>
        <dbReference type="SAM" id="SignalP"/>
    </source>
</evidence>
<comment type="caution">
    <text evidence="2">The sequence shown here is derived from an EMBL/GenBank/DDBJ whole genome shotgun (WGS) entry which is preliminary data.</text>
</comment>
<dbReference type="RefSeq" id="WP_099308680.1">
    <property type="nucleotide sequence ID" value="NZ_PDVP01000024.1"/>
</dbReference>
<keyword evidence="1" id="KW-0732">Signal</keyword>
<name>A0A2G1QH16_9HYPH</name>
<dbReference type="InterPro" id="IPR036249">
    <property type="entry name" value="Thioredoxin-like_sf"/>
</dbReference>
<dbReference type="SUPFAM" id="SSF52833">
    <property type="entry name" value="Thioredoxin-like"/>
    <property type="match status" value="1"/>
</dbReference>
<keyword evidence="3" id="KW-1185">Reference proteome</keyword>
<feature type="signal peptide" evidence="1">
    <location>
        <begin position="1"/>
        <end position="28"/>
    </location>
</feature>
<protein>
    <submittedName>
        <fullName evidence="2">CopG family transcriptional regulator</fullName>
    </submittedName>
</protein>
<dbReference type="EMBL" id="PDVP01000024">
    <property type="protein sequence ID" value="PHP64759.1"/>
    <property type="molecule type" value="Genomic_DNA"/>
</dbReference>
<accession>A0A2G1QH16</accession>
<evidence type="ECO:0000313" key="2">
    <source>
        <dbReference type="EMBL" id="PHP64759.1"/>
    </source>
</evidence>
<proteinExistence type="predicted"/>
<reference evidence="2 3" key="1">
    <citation type="submission" date="2017-10" db="EMBL/GenBank/DDBJ databases">
        <title>Sedimentibacterium mangrovi gen. nov., sp. nov., a novel member of family Phyllobacteriacea isolated from mangrove sediment.</title>
        <authorList>
            <person name="Liao H."/>
            <person name="Tian Y."/>
        </authorList>
    </citation>
    <scope>NUCLEOTIDE SEQUENCE [LARGE SCALE GENOMIC DNA]</scope>
    <source>
        <strain evidence="2 3">X9-2-2</strain>
    </source>
</reference>
<dbReference type="AlphaFoldDB" id="A0A2G1QH16"/>
<dbReference type="InterPro" id="IPR007332">
    <property type="entry name" value="DUF411"/>
</dbReference>